<name>X6NU74_RETFI</name>
<reference evidence="2 3" key="1">
    <citation type="journal article" date="2013" name="Curr. Biol.">
        <title>The Genome of the Foraminiferan Reticulomyxa filosa.</title>
        <authorList>
            <person name="Glockner G."/>
            <person name="Hulsmann N."/>
            <person name="Schleicher M."/>
            <person name="Noegel A.A."/>
            <person name="Eichinger L."/>
            <person name="Gallinger C."/>
            <person name="Pawlowski J."/>
            <person name="Sierra R."/>
            <person name="Euteneuer U."/>
            <person name="Pillet L."/>
            <person name="Moustafa A."/>
            <person name="Platzer M."/>
            <person name="Groth M."/>
            <person name="Szafranski K."/>
            <person name="Schliwa M."/>
        </authorList>
    </citation>
    <scope>NUCLEOTIDE SEQUENCE [LARGE SCALE GENOMIC DNA]</scope>
</reference>
<gene>
    <name evidence="2" type="ORF">RFI_07562</name>
</gene>
<protein>
    <recommendedName>
        <fullName evidence="1">VOC domain-containing protein</fullName>
    </recommendedName>
</protein>
<proteinExistence type="predicted"/>
<dbReference type="InterPro" id="IPR029068">
    <property type="entry name" value="Glyas_Bleomycin-R_OHBP_Dase"/>
</dbReference>
<dbReference type="SUPFAM" id="SSF54593">
    <property type="entry name" value="Glyoxalase/Bleomycin resistance protein/Dihydroxybiphenyl dioxygenase"/>
    <property type="match status" value="1"/>
</dbReference>
<sequence>MSSWFGTNLTILSTPYLEHLNLTTRNIEETKDFLLTAFPHWRIRGQGVIKNSSYSRKWMHVGDDVFYCALESAQSNESVLFRNKIKNLLIHLHTYIIPYSRLPYSDPGINHVGFAVDDIDLLGKRLLKKGYKQGIIAEDHPFRKRIYFYDNCGNEFEFIQYLSSSLIEKNDYYYDTLTAKL</sequence>
<evidence type="ECO:0000313" key="3">
    <source>
        <dbReference type="Proteomes" id="UP000023152"/>
    </source>
</evidence>
<feature type="domain" description="VOC" evidence="1">
    <location>
        <begin position="16"/>
        <end position="161"/>
    </location>
</feature>
<evidence type="ECO:0000313" key="2">
    <source>
        <dbReference type="EMBL" id="ETO29561.1"/>
    </source>
</evidence>
<dbReference type="EMBL" id="ASPP01005987">
    <property type="protein sequence ID" value="ETO29561.1"/>
    <property type="molecule type" value="Genomic_DNA"/>
</dbReference>
<dbReference type="Gene3D" id="3.10.180.10">
    <property type="entry name" value="2,3-Dihydroxybiphenyl 1,2-Dioxygenase, domain 1"/>
    <property type="match status" value="1"/>
</dbReference>
<dbReference type="PROSITE" id="PS51819">
    <property type="entry name" value="VOC"/>
    <property type="match status" value="1"/>
</dbReference>
<dbReference type="AlphaFoldDB" id="X6NU74"/>
<dbReference type="InterPro" id="IPR037523">
    <property type="entry name" value="VOC_core"/>
</dbReference>
<comment type="caution">
    <text evidence="2">The sequence shown here is derived from an EMBL/GenBank/DDBJ whole genome shotgun (WGS) entry which is preliminary data.</text>
</comment>
<organism evidence="2 3">
    <name type="scientific">Reticulomyxa filosa</name>
    <dbReference type="NCBI Taxonomy" id="46433"/>
    <lineage>
        <taxon>Eukaryota</taxon>
        <taxon>Sar</taxon>
        <taxon>Rhizaria</taxon>
        <taxon>Retaria</taxon>
        <taxon>Foraminifera</taxon>
        <taxon>Monothalamids</taxon>
        <taxon>Reticulomyxidae</taxon>
        <taxon>Reticulomyxa</taxon>
    </lineage>
</organism>
<dbReference type="Pfam" id="PF00903">
    <property type="entry name" value="Glyoxalase"/>
    <property type="match status" value="1"/>
</dbReference>
<keyword evidence="3" id="KW-1185">Reference proteome</keyword>
<accession>X6NU74</accession>
<evidence type="ECO:0000259" key="1">
    <source>
        <dbReference type="PROSITE" id="PS51819"/>
    </source>
</evidence>
<dbReference type="InterPro" id="IPR004360">
    <property type="entry name" value="Glyas_Fos-R_dOase_dom"/>
</dbReference>
<dbReference type="Proteomes" id="UP000023152">
    <property type="component" value="Unassembled WGS sequence"/>
</dbReference>
<dbReference type="CDD" id="cd06587">
    <property type="entry name" value="VOC"/>
    <property type="match status" value="1"/>
</dbReference>